<keyword evidence="2" id="KW-1185">Reference proteome</keyword>
<dbReference type="PANTHER" id="PTHR13343">
    <property type="entry name" value="CREG1 PROTEIN"/>
    <property type="match status" value="1"/>
</dbReference>
<proteinExistence type="predicted"/>
<evidence type="ECO:0008006" key="3">
    <source>
        <dbReference type="Google" id="ProtNLM"/>
    </source>
</evidence>
<organism evidence="1 2">
    <name type="scientific">Prunus persica</name>
    <name type="common">Peach</name>
    <name type="synonym">Amygdalus persica</name>
    <dbReference type="NCBI Taxonomy" id="3760"/>
    <lineage>
        <taxon>Eukaryota</taxon>
        <taxon>Viridiplantae</taxon>
        <taxon>Streptophyta</taxon>
        <taxon>Embryophyta</taxon>
        <taxon>Tracheophyta</taxon>
        <taxon>Spermatophyta</taxon>
        <taxon>Magnoliopsida</taxon>
        <taxon>eudicotyledons</taxon>
        <taxon>Gunneridae</taxon>
        <taxon>Pentapetalae</taxon>
        <taxon>rosids</taxon>
        <taxon>fabids</taxon>
        <taxon>Rosales</taxon>
        <taxon>Rosaceae</taxon>
        <taxon>Amygdaloideae</taxon>
        <taxon>Amygdaleae</taxon>
        <taxon>Prunus</taxon>
    </lineage>
</organism>
<reference evidence="1 2" key="1">
    <citation type="journal article" date="2013" name="Nat. Genet.">
        <title>The high-quality draft genome of peach (Prunus persica) identifies unique patterns of genetic diversity, domestication and genome evolution.</title>
        <authorList>
            <consortium name="International Peach Genome Initiative"/>
            <person name="Verde I."/>
            <person name="Abbott A.G."/>
            <person name="Scalabrin S."/>
            <person name="Jung S."/>
            <person name="Shu S."/>
            <person name="Marroni F."/>
            <person name="Zhebentyayeva T."/>
            <person name="Dettori M.T."/>
            <person name="Grimwood J."/>
            <person name="Cattonaro F."/>
            <person name="Zuccolo A."/>
            <person name="Rossini L."/>
            <person name="Jenkins J."/>
            <person name="Vendramin E."/>
            <person name="Meisel L.A."/>
            <person name="Decroocq V."/>
            <person name="Sosinski B."/>
            <person name="Prochnik S."/>
            <person name="Mitros T."/>
            <person name="Policriti A."/>
            <person name="Cipriani G."/>
            <person name="Dondini L."/>
            <person name="Ficklin S."/>
            <person name="Goodstein D.M."/>
            <person name="Xuan P."/>
            <person name="Del Fabbro C."/>
            <person name="Aramini V."/>
            <person name="Copetti D."/>
            <person name="Gonzalez S."/>
            <person name="Horner D.S."/>
            <person name="Falchi R."/>
            <person name="Lucas S."/>
            <person name="Mica E."/>
            <person name="Maldonado J."/>
            <person name="Lazzari B."/>
            <person name="Bielenberg D."/>
            <person name="Pirona R."/>
            <person name="Miculan M."/>
            <person name="Barakat A."/>
            <person name="Testolin R."/>
            <person name="Stella A."/>
            <person name="Tartarini S."/>
            <person name="Tonutti P."/>
            <person name="Arus P."/>
            <person name="Orellana A."/>
            <person name="Wells C."/>
            <person name="Main D."/>
            <person name="Vizzotto G."/>
            <person name="Silva H."/>
            <person name="Salamini F."/>
            <person name="Schmutz J."/>
            <person name="Morgante M."/>
            <person name="Rokhsar D.S."/>
        </authorList>
    </citation>
    <scope>NUCLEOTIDE SEQUENCE [LARGE SCALE GENOMIC DNA]</scope>
    <source>
        <strain evidence="2">cv. Nemared</strain>
    </source>
</reference>
<accession>A0A251R0G8</accession>
<sequence>MAIAAATSLPFGSSHCHSCHAERVCCSTTHGISNSWMKPPSDGRRALDLPGVSFNCRNPLLGSTQFHWLSIGHDLCLSKVLVAADYSDSVPDSSSYITNQGYHPLEEVKVCKMVRDTKLTSAEIARTTVENALFGMDIPTYDDGRIAGEFNILGGGNSDEIPFDDDYLEVVESEVSDVLDWGLPDTSSSIHPIYFAKCLTKVINIEYHKKMDHPSNGVSILGCLRPAFADEEFYVRRLFHYEDSDGYNSDWKDGKSLSLSSKSDRIKTCSTLYRLEIMRIELFSVYGVQSTISLEDFQDAEPDVLVNATLEIVDRFNERGIRCDVALKALCKRKGLHVEGAHLIGVDSLGMDVRVFSGLEVQTHRFPFKVRATSEVAAEKQIQQLLFPRSRRKKLKSQGNNFRGVELY</sequence>
<name>A0A251R0G8_PRUPE</name>
<protein>
    <recommendedName>
        <fullName evidence="3">DUF2470 domain-containing protein</fullName>
    </recommendedName>
</protein>
<dbReference type="Proteomes" id="UP000006882">
    <property type="component" value="Chromosome G1"/>
</dbReference>
<evidence type="ECO:0000313" key="1">
    <source>
        <dbReference type="EMBL" id="ONI29180.1"/>
    </source>
</evidence>
<dbReference type="Gramene" id="ONI29180">
    <property type="protein sequence ID" value="ONI29180"/>
    <property type="gene ID" value="PRUPE_1G185800"/>
</dbReference>
<dbReference type="Gene3D" id="3.20.180.10">
    <property type="entry name" value="PNP-oxidase-like"/>
    <property type="match status" value="1"/>
</dbReference>
<gene>
    <name evidence="1" type="ORF">PRUPE_1G185800</name>
</gene>
<dbReference type="SUPFAM" id="SSF50475">
    <property type="entry name" value="FMN-binding split barrel"/>
    <property type="match status" value="1"/>
</dbReference>
<evidence type="ECO:0000313" key="2">
    <source>
        <dbReference type="Proteomes" id="UP000006882"/>
    </source>
</evidence>
<dbReference type="EMBL" id="CM007651">
    <property type="protein sequence ID" value="ONI29180.1"/>
    <property type="molecule type" value="Genomic_DNA"/>
</dbReference>
<dbReference type="AlphaFoldDB" id="A0A251R0G8"/>
<dbReference type="PANTHER" id="PTHR13343:SF18">
    <property type="entry name" value="PENTATRICOPEPTIDE REPEAT (PPR) SUPERFAMILY PROTEIN"/>
    <property type="match status" value="1"/>
</dbReference>
<dbReference type="InterPro" id="IPR037119">
    <property type="entry name" value="Haem_oxidase_HugZ-like_sf"/>
</dbReference>